<reference evidence="2" key="1">
    <citation type="journal article" date="2021" name="Proc. Natl. Acad. Sci. U.S.A.">
        <title>A Catalog of Tens of Thousands of Viruses from Human Metagenomes Reveals Hidden Associations with Chronic Diseases.</title>
        <authorList>
            <person name="Tisza M.J."/>
            <person name="Buck C.B."/>
        </authorList>
    </citation>
    <scope>NUCLEOTIDE SEQUENCE</scope>
    <source>
        <strain evidence="2">Ctk4d14</strain>
    </source>
</reference>
<proteinExistence type="predicted"/>
<sequence length="40" mass="4823">MKGKDLKDVVKKYNDTPEENEKKLKEEEEKSSKLKEWVLE</sequence>
<evidence type="ECO:0000313" key="2">
    <source>
        <dbReference type="EMBL" id="DAE19121.1"/>
    </source>
</evidence>
<organism evidence="2">
    <name type="scientific">Siphoviridae sp. ctk4d14</name>
    <dbReference type="NCBI Taxonomy" id="2825639"/>
    <lineage>
        <taxon>Viruses</taxon>
        <taxon>Duplodnaviria</taxon>
        <taxon>Heunggongvirae</taxon>
        <taxon>Uroviricota</taxon>
        <taxon>Caudoviricetes</taxon>
    </lineage>
</organism>
<feature type="region of interest" description="Disordered" evidence="1">
    <location>
        <begin position="1"/>
        <end position="40"/>
    </location>
</feature>
<protein>
    <submittedName>
        <fullName evidence="2">Uncharacterized protein</fullName>
    </submittedName>
</protein>
<accession>A0A8S5QK05</accession>
<dbReference type="EMBL" id="BK015667">
    <property type="protein sequence ID" value="DAE19121.1"/>
    <property type="molecule type" value="Genomic_DNA"/>
</dbReference>
<evidence type="ECO:0000256" key="1">
    <source>
        <dbReference type="SAM" id="MobiDB-lite"/>
    </source>
</evidence>
<name>A0A8S5QK05_9CAUD</name>